<dbReference type="AlphaFoldDB" id="A0A0E9U124"/>
<evidence type="ECO:0000313" key="1">
    <source>
        <dbReference type="EMBL" id="JAH58865.1"/>
    </source>
</evidence>
<reference evidence="1" key="2">
    <citation type="journal article" date="2015" name="Fish Shellfish Immunol.">
        <title>Early steps in the European eel (Anguilla anguilla)-Vibrio vulnificus interaction in the gills: Role of the RtxA13 toxin.</title>
        <authorList>
            <person name="Callol A."/>
            <person name="Pajuelo D."/>
            <person name="Ebbesson L."/>
            <person name="Teles M."/>
            <person name="MacKenzie S."/>
            <person name="Amaro C."/>
        </authorList>
    </citation>
    <scope>NUCLEOTIDE SEQUENCE</scope>
</reference>
<sequence>MCTSPPCFAVLQLGGRTSALQIRTFRCLAFPAQTVVLLRVCVIDQGIRPSTSNLFLSSGQICKALCLGLPVLAVILPI</sequence>
<protein>
    <submittedName>
        <fullName evidence="1">Uncharacterized protein</fullName>
    </submittedName>
</protein>
<name>A0A0E9U124_ANGAN</name>
<accession>A0A0E9U124</accession>
<dbReference type="EMBL" id="GBXM01049712">
    <property type="protein sequence ID" value="JAH58865.1"/>
    <property type="molecule type" value="Transcribed_RNA"/>
</dbReference>
<organism evidence="1">
    <name type="scientific">Anguilla anguilla</name>
    <name type="common">European freshwater eel</name>
    <name type="synonym">Muraena anguilla</name>
    <dbReference type="NCBI Taxonomy" id="7936"/>
    <lineage>
        <taxon>Eukaryota</taxon>
        <taxon>Metazoa</taxon>
        <taxon>Chordata</taxon>
        <taxon>Craniata</taxon>
        <taxon>Vertebrata</taxon>
        <taxon>Euteleostomi</taxon>
        <taxon>Actinopterygii</taxon>
        <taxon>Neopterygii</taxon>
        <taxon>Teleostei</taxon>
        <taxon>Anguilliformes</taxon>
        <taxon>Anguillidae</taxon>
        <taxon>Anguilla</taxon>
    </lineage>
</organism>
<reference evidence="1" key="1">
    <citation type="submission" date="2014-11" db="EMBL/GenBank/DDBJ databases">
        <authorList>
            <person name="Amaro Gonzalez C."/>
        </authorList>
    </citation>
    <scope>NUCLEOTIDE SEQUENCE</scope>
</reference>
<proteinExistence type="predicted"/>